<dbReference type="SUPFAM" id="SSF51735">
    <property type="entry name" value="NAD(P)-binding Rossmann-fold domains"/>
    <property type="match status" value="1"/>
</dbReference>
<evidence type="ECO:0000256" key="8">
    <source>
        <dbReference type="ARBA" id="ARBA00023002"/>
    </source>
</evidence>
<dbReference type="SUPFAM" id="SSF48179">
    <property type="entry name" value="6-phosphogluconate dehydrogenase C-terminal domain-like"/>
    <property type="match status" value="1"/>
</dbReference>
<evidence type="ECO:0000256" key="1">
    <source>
        <dbReference type="ARBA" id="ARBA00002919"/>
    </source>
</evidence>
<organism evidence="14 15">
    <name type="scientific">Caldalkalibacillus horti</name>
    <dbReference type="NCBI Taxonomy" id="77523"/>
    <lineage>
        <taxon>Bacteria</taxon>
        <taxon>Bacillati</taxon>
        <taxon>Bacillota</taxon>
        <taxon>Bacilli</taxon>
        <taxon>Bacillales</taxon>
        <taxon>Bacillaceae</taxon>
        <taxon>Caldalkalibacillus</taxon>
    </lineage>
</organism>
<evidence type="ECO:0000256" key="7">
    <source>
        <dbReference type="ARBA" id="ARBA00022857"/>
    </source>
</evidence>
<dbReference type="EC" id="1.1.1.169" evidence="4 11"/>
<evidence type="ECO:0000256" key="10">
    <source>
        <dbReference type="ARBA" id="ARBA00048793"/>
    </source>
</evidence>
<feature type="domain" description="Ketopantoate reductase N-terminal" evidence="12">
    <location>
        <begin position="3"/>
        <end position="153"/>
    </location>
</feature>
<sequence length="325" mass="37163">MRILIIGAGALGLLFGAYLSKENDVTFITRRKQQAEQIREYGCRLVTLAAEDIRYSPEAFTWEDHKEYDEYDLILVTIKQYHLANVLEEMKARISHRVSLLFILNGLGHNEAIAEKLPHIHVFLGSTQFGALKESDTVVLERGVGSLTIGQLSSQDKERDNDKQLYPSSSNGIELLMTSMQRGGIDIKINHNIEAILLHKCMINACINPLTALFKVTNGDLLTNMGLHQMQRKVFEEVIQVVQKANPSFLHENNNERDLWEEIKDVCRNTSRNKSSMLQDVENQRLTEIDAITGYFLHLAMQHEISVPYHDFLYHAIHIQESLYS</sequence>
<gene>
    <name evidence="14" type="ORF">J2S11_000494</name>
</gene>
<protein>
    <recommendedName>
        <fullName evidence="5 11">2-dehydropantoate 2-reductase</fullName>
        <ecNumber evidence="4 11">1.1.1.169</ecNumber>
    </recommendedName>
    <alternativeName>
        <fullName evidence="9 11">Ketopantoate reductase</fullName>
    </alternativeName>
</protein>
<evidence type="ECO:0000256" key="9">
    <source>
        <dbReference type="ARBA" id="ARBA00032024"/>
    </source>
</evidence>
<dbReference type="Gene3D" id="1.10.1040.10">
    <property type="entry name" value="N-(1-d-carboxylethyl)-l-norvaline Dehydrogenase, domain 2"/>
    <property type="match status" value="1"/>
</dbReference>
<dbReference type="InterPro" id="IPR013752">
    <property type="entry name" value="KPA_reductase"/>
</dbReference>
<comment type="similarity">
    <text evidence="3 11">Belongs to the ketopantoate reductase family.</text>
</comment>
<feature type="domain" description="Ketopantoate reductase C-terminal" evidence="13">
    <location>
        <begin position="192"/>
        <end position="319"/>
    </location>
</feature>
<evidence type="ECO:0000256" key="5">
    <source>
        <dbReference type="ARBA" id="ARBA00019465"/>
    </source>
</evidence>
<name>A0ABT9VUE6_9BACI</name>
<comment type="catalytic activity">
    <reaction evidence="10 11">
        <text>(R)-pantoate + NADP(+) = 2-dehydropantoate + NADPH + H(+)</text>
        <dbReference type="Rhea" id="RHEA:16233"/>
        <dbReference type="ChEBI" id="CHEBI:11561"/>
        <dbReference type="ChEBI" id="CHEBI:15378"/>
        <dbReference type="ChEBI" id="CHEBI:15980"/>
        <dbReference type="ChEBI" id="CHEBI:57783"/>
        <dbReference type="ChEBI" id="CHEBI:58349"/>
        <dbReference type="EC" id="1.1.1.169"/>
    </reaction>
</comment>
<keyword evidence="6 11" id="KW-0566">Pantothenate biosynthesis</keyword>
<dbReference type="InterPro" id="IPR008927">
    <property type="entry name" value="6-PGluconate_DH-like_C_sf"/>
</dbReference>
<evidence type="ECO:0000313" key="14">
    <source>
        <dbReference type="EMBL" id="MDQ0164594.1"/>
    </source>
</evidence>
<comment type="pathway">
    <text evidence="2 11">Cofactor biosynthesis; (R)-pantothenate biosynthesis; (R)-pantoate from 3-methyl-2-oxobutanoate: step 2/2.</text>
</comment>
<evidence type="ECO:0000256" key="2">
    <source>
        <dbReference type="ARBA" id="ARBA00004994"/>
    </source>
</evidence>
<dbReference type="PANTHER" id="PTHR43765">
    <property type="entry name" value="2-DEHYDROPANTOATE 2-REDUCTASE-RELATED"/>
    <property type="match status" value="1"/>
</dbReference>
<dbReference type="Proteomes" id="UP001235840">
    <property type="component" value="Unassembled WGS sequence"/>
</dbReference>
<proteinExistence type="inferred from homology"/>
<evidence type="ECO:0000256" key="6">
    <source>
        <dbReference type="ARBA" id="ARBA00022655"/>
    </source>
</evidence>
<keyword evidence="15" id="KW-1185">Reference proteome</keyword>
<dbReference type="Gene3D" id="3.40.50.720">
    <property type="entry name" value="NAD(P)-binding Rossmann-like Domain"/>
    <property type="match status" value="1"/>
</dbReference>
<dbReference type="EMBL" id="JAUSTY010000002">
    <property type="protein sequence ID" value="MDQ0164594.1"/>
    <property type="molecule type" value="Genomic_DNA"/>
</dbReference>
<reference evidence="14 15" key="1">
    <citation type="submission" date="2023-07" db="EMBL/GenBank/DDBJ databases">
        <title>Genomic Encyclopedia of Type Strains, Phase IV (KMG-IV): sequencing the most valuable type-strain genomes for metagenomic binning, comparative biology and taxonomic classification.</title>
        <authorList>
            <person name="Goeker M."/>
        </authorList>
    </citation>
    <scope>NUCLEOTIDE SEQUENCE [LARGE SCALE GENOMIC DNA]</scope>
    <source>
        <strain evidence="14 15">DSM 12751</strain>
    </source>
</reference>
<dbReference type="InterPro" id="IPR013332">
    <property type="entry name" value="KPR_N"/>
</dbReference>
<comment type="function">
    <text evidence="1 11">Catalyzes the NADPH-dependent reduction of ketopantoate into pantoic acid.</text>
</comment>
<dbReference type="PANTHER" id="PTHR43765:SF2">
    <property type="entry name" value="2-DEHYDROPANTOATE 2-REDUCTASE"/>
    <property type="match status" value="1"/>
</dbReference>
<evidence type="ECO:0000313" key="15">
    <source>
        <dbReference type="Proteomes" id="UP001235840"/>
    </source>
</evidence>
<dbReference type="InterPro" id="IPR013328">
    <property type="entry name" value="6PGD_dom2"/>
</dbReference>
<evidence type="ECO:0000256" key="11">
    <source>
        <dbReference type="RuleBase" id="RU362068"/>
    </source>
</evidence>
<dbReference type="NCBIfam" id="TIGR00745">
    <property type="entry name" value="apbA_panE"/>
    <property type="match status" value="1"/>
</dbReference>
<dbReference type="RefSeq" id="WP_307390440.1">
    <property type="nucleotide sequence ID" value="NZ_BAAADK010000018.1"/>
</dbReference>
<evidence type="ECO:0000259" key="13">
    <source>
        <dbReference type="Pfam" id="PF08546"/>
    </source>
</evidence>
<evidence type="ECO:0000259" key="12">
    <source>
        <dbReference type="Pfam" id="PF02558"/>
    </source>
</evidence>
<dbReference type="InterPro" id="IPR050838">
    <property type="entry name" value="Ketopantoate_reductase"/>
</dbReference>
<evidence type="ECO:0000256" key="3">
    <source>
        <dbReference type="ARBA" id="ARBA00007870"/>
    </source>
</evidence>
<keyword evidence="7 11" id="KW-0521">NADP</keyword>
<evidence type="ECO:0000256" key="4">
    <source>
        <dbReference type="ARBA" id="ARBA00013014"/>
    </source>
</evidence>
<comment type="caution">
    <text evidence="14">The sequence shown here is derived from an EMBL/GenBank/DDBJ whole genome shotgun (WGS) entry which is preliminary data.</text>
</comment>
<dbReference type="InterPro" id="IPR036291">
    <property type="entry name" value="NAD(P)-bd_dom_sf"/>
</dbReference>
<dbReference type="GO" id="GO:0008677">
    <property type="term" value="F:2-dehydropantoate 2-reductase activity"/>
    <property type="evidence" value="ECO:0007669"/>
    <property type="project" value="UniProtKB-EC"/>
</dbReference>
<accession>A0ABT9VUE6</accession>
<dbReference type="Pfam" id="PF08546">
    <property type="entry name" value="ApbA_C"/>
    <property type="match status" value="1"/>
</dbReference>
<dbReference type="InterPro" id="IPR003710">
    <property type="entry name" value="ApbA"/>
</dbReference>
<dbReference type="Pfam" id="PF02558">
    <property type="entry name" value="ApbA"/>
    <property type="match status" value="1"/>
</dbReference>
<keyword evidence="8 11" id="KW-0560">Oxidoreductase</keyword>